<name>A0A5J9UQJ2_9POAL</name>
<dbReference type="EMBL" id="RWGY01000013">
    <property type="protein sequence ID" value="TVU25310.1"/>
    <property type="molecule type" value="Genomic_DNA"/>
</dbReference>
<dbReference type="AlphaFoldDB" id="A0A5J9UQJ2"/>
<organism evidence="2 3">
    <name type="scientific">Eragrostis curvula</name>
    <name type="common">weeping love grass</name>
    <dbReference type="NCBI Taxonomy" id="38414"/>
    <lineage>
        <taxon>Eukaryota</taxon>
        <taxon>Viridiplantae</taxon>
        <taxon>Streptophyta</taxon>
        <taxon>Embryophyta</taxon>
        <taxon>Tracheophyta</taxon>
        <taxon>Spermatophyta</taxon>
        <taxon>Magnoliopsida</taxon>
        <taxon>Liliopsida</taxon>
        <taxon>Poales</taxon>
        <taxon>Poaceae</taxon>
        <taxon>PACMAD clade</taxon>
        <taxon>Chloridoideae</taxon>
        <taxon>Eragrostideae</taxon>
        <taxon>Eragrostidinae</taxon>
        <taxon>Eragrostis</taxon>
    </lineage>
</organism>
<gene>
    <name evidence="2" type="ORF">EJB05_27802</name>
</gene>
<dbReference type="OrthoDB" id="582039at2759"/>
<dbReference type="Gene3D" id="1.10.510.10">
    <property type="entry name" value="Transferase(Phosphotransferase) domain 1"/>
    <property type="match status" value="1"/>
</dbReference>
<dbReference type="SUPFAM" id="SSF56112">
    <property type="entry name" value="Protein kinase-like (PK-like)"/>
    <property type="match status" value="1"/>
</dbReference>
<feature type="region of interest" description="Disordered" evidence="1">
    <location>
        <begin position="448"/>
        <end position="489"/>
    </location>
</feature>
<feature type="compositionally biased region" description="Basic and acidic residues" evidence="1">
    <location>
        <begin position="37"/>
        <end position="50"/>
    </location>
</feature>
<accession>A0A5J9UQJ2</accession>
<feature type="region of interest" description="Disordered" evidence="1">
    <location>
        <begin position="17"/>
        <end position="57"/>
    </location>
</feature>
<dbReference type="Proteomes" id="UP000324897">
    <property type="component" value="Chromosome 2"/>
</dbReference>
<feature type="compositionally biased region" description="Basic and acidic residues" evidence="1">
    <location>
        <begin position="474"/>
        <end position="485"/>
    </location>
</feature>
<sequence>MRNSKRPIFVQWAAESVGRNHPPSQPVAIPSKATATRKADRIGGTEEHSMDSTGVKDGGSVPCPVIHRVEGQVIITILDSNCKKLSRHKASMRYYVGEVNCDAGIVQSEGIKSTILCFEGDVAKNIHDCLKRISHPNVMKCLGLGSGIGGHSKYKFLSLPFFDTTFEEYLEDKKQCVQMERFTEELISLINIDNTDIVKALVALHNAGFCCRDLEARDIAILKQHNSKTAQIWNFQKCTSEDEKDLDWQRLCKLLKLTNLWSDEAEDLYKNILGGSLKGLDILRHCALLTVRKKFDNVLIFYFYTEVYWPKDGTQGIVGAPAWLDDVFSWKSERAWLQTASLSNPPDTNRGFAKSLRHVVEHEVDFLTPELSDRITFEDRELGRKEIDLEWIGSQSECIQPIPLLLSTSYRPCHAVHLRSSAPITIINASLRFPIMYCSKVGTRKPLHGAAREEGKRRHANHDTACEGSGRGSAIEDARGEEEVRGTPWEEEERVCVSRSWL</sequence>
<reference evidence="2 3" key="1">
    <citation type="journal article" date="2019" name="Sci. Rep.">
        <title>A high-quality genome of Eragrostis curvula grass provides insights into Poaceae evolution and supports new strategies to enhance forage quality.</title>
        <authorList>
            <person name="Carballo J."/>
            <person name="Santos B.A.C.M."/>
            <person name="Zappacosta D."/>
            <person name="Garbus I."/>
            <person name="Selva J.P."/>
            <person name="Gallo C.A."/>
            <person name="Diaz A."/>
            <person name="Albertini E."/>
            <person name="Caccamo M."/>
            <person name="Echenique V."/>
        </authorList>
    </citation>
    <scope>NUCLEOTIDE SEQUENCE [LARGE SCALE GENOMIC DNA]</scope>
    <source>
        <strain evidence="3">cv. Victoria</strain>
        <tissue evidence="2">Leaf</tissue>
    </source>
</reference>
<feature type="non-terminal residue" evidence="2">
    <location>
        <position position="502"/>
    </location>
</feature>
<evidence type="ECO:0000256" key="1">
    <source>
        <dbReference type="SAM" id="MobiDB-lite"/>
    </source>
</evidence>
<dbReference type="Gramene" id="TVU25310">
    <property type="protein sequence ID" value="TVU25310"/>
    <property type="gene ID" value="EJB05_27802"/>
</dbReference>
<protein>
    <submittedName>
        <fullName evidence="2">Uncharacterized protein</fullName>
    </submittedName>
</protein>
<evidence type="ECO:0000313" key="3">
    <source>
        <dbReference type="Proteomes" id="UP000324897"/>
    </source>
</evidence>
<keyword evidence="3" id="KW-1185">Reference proteome</keyword>
<feature type="compositionally biased region" description="Basic and acidic residues" evidence="1">
    <location>
        <begin position="450"/>
        <end position="465"/>
    </location>
</feature>
<evidence type="ECO:0000313" key="2">
    <source>
        <dbReference type="EMBL" id="TVU25310.1"/>
    </source>
</evidence>
<proteinExistence type="predicted"/>
<comment type="caution">
    <text evidence="2">The sequence shown here is derived from an EMBL/GenBank/DDBJ whole genome shotgun (WGS) entry which is preliminary data.</text>
</comment>
<dbReference type="InterPro" id="IPR011009">
    <property type="entry name" value="Kinase-like_dom_sf"/>
</dbReference>
<feature type="non-terminal residue" evidence="2">
    <location>
        <position position="1"/>
    </location>
</feature>